<dbReference type="EMBL" id="OKRC01000011">
    <property type="protein sequence ID" value="SPE23106.1"/>
    <property type="molecule type" value="Genomic_DNA"/>
</dbReference>
<sequence>MVKKRLLLSVASLVLLGGIGYETYASVQQQPTTVKHASEQSTQSKKVAHKAVTKHAESTSKKTTTKTKAKETKHSVASKQAQSKEAKQVSQSEQASVAKKEQQASASAKQTPTSQSATTTTPPTTTRQSASSAVVSTAQQSTQQAESHEAPAKQPEPAAKKVTLSVYGPISEGNAALINHASVTIDDGETVLAVLKRLTGQQGMPLSYRGIGASAYVKGINGLFEFDKGPQSGWLYRVNGVFSNQSCGVYHVKSGDVIDWLYTEDLGHDRHAPQG</sequence>
<name>A0A223K4C8_LATSK</name>
<dbReference type="InterPro" id="IPR027954">
    <property type="entry name" value="Transcobalamin-like_C"/>
</dbReference>
<proteinExistence type="predicted"/>
<reference evidence="3 4" key="1">
    <citation type="submission" date="2018-02" db="EMBL/GenBank/DDBJ databases">
        <authorList>
            <person name="Rodrigo-Torres L."/>
            <person name="Arahal R. D."/>
            <person name="Lucena T."/>
        </authorList>
    </citation>
    <scope>NUCLEOTIDE SEQUENCE [LARGE SCALE GENOMIC DNA]</scope>
    <source>
        <strain evidence="3 4">CECT 9267</strain>
    </source>
</reference>
<dbReference type="GeneID" id="57132766"/>
<dbReference type="AlphaFoldDB" id="A0A223K4C8"/>
<feature type="compositionally biased region" description="Polar residues" evidence="1">
    <location>
        <begin position="35"/>
        <end position="44"/>
    </location>
</feature>
<feature type="compositionally biased region" description="Low complexity" evidence="1">
    <location>
        <begin position="93"/>
        <end position="145"/>
    </location>
</feature>
<feature type="chain" id="PRO_5043769572" evidence="2">
    <location>
        <begin position="26"/>
        <end position="275"/>
    </location>
</feature>
<evidence type="ECO:0000256" key="2">
    <source>
        <dbReference type="SAM" id="SignalP"/>
    </source>
</evidence>
<dbReference type="RefSeq" id="WP_016265776.1">
    <property type="nucleotide sequence ID" value="NZ_CABFKU010000006.1"/>
</dbReference>
<dbReference type="Proteomes" id="UP000239650">
    <property type="component" value="Unassembled WGS sequence"/>
</dbReference>
<dbReference type="Gene3D" id="2.170.130.30">
    <property type="match status" value="1"/>
</dbReference>
<organism evidence="3 4">
    <name type="scientific">Latilactobacillus sakei</name>
    <name type="common">Lactobacillus sakei</name>
    <dbReference type="NCBI Taxonomy" id="1599"/>
    <lineage>
        <taxon>Bacteria</taxon>
        <taxon>Bacillati</taxon>
        <taxon>Bacillota</taxon>
        <taxon>Bacilli</taxon>
        <taxon>Lactobacillales</taxon>
        <taxon>Lactobacillaceae</taxon>
        <taxon>Latilactobacillus</taxon>
    </lineage>
</organism>
<protein>
    <submittedName>
        <fullName evidence="3">Uncharacterized protein</fullName>
    </submittedName>
</protein>
<evidence type="ECO:0000313" key="3">
    <source>
        <dbReference type="EMBL" id="SPE23106.1"/>
    </source>
</evidence>
<accession>A0A223K4C8</accession>
<evidence type="ECO:0000313" key="4">
    <source>
        <dbReference type="Proteomes" id="UP000239650"/>
    </source>
</evidence>
<feature type="region of interest" description="Disordered" evidence="1">
    <location>
        <begin position="35"/>
        <end position="158"/>
    </location>
</feature>
<comment type="caution">
    <text evidence="3">The sequence shown here is derived from an EMBL/GenBank/DDBJ whole genome shotgun (WGS) entry which is preliminary data.</text>
</comment>
<dbReference type="Pfam" id="PF14478">
    <property type="entry name" value="DUF4430"/>
    <property type="match status" value="1"/>
</dbReference>
<evidence type="ECO:0000256" key="1">
    <source>
        <dbReference type="SAM" id="MobiDB-lite"/>
    </source>
</evidence>
<gene>
    <name evidence="3" type="ORF">LAS9267_01907</name>
</gene>
<feature type="signal peptide" evidence="2">
    <location>
        <begin position="1"/>
        <end position="25"/>
    </location>
</feature>
<keyword evidence="2" id="KW-0732">Signal</keyword>